<evidence type="ECO:0000313" key="1">
    <source>
        <dbReference type="EMBL" id="RHJ61428.1"/>
    </source>
</evidence>
<evidence type="ECO:0000313" key="2">
    <source>
        <dbReference type="Proteomes" id="UP000285832"/>
    </source>
</evidence>
<name>A0A415D5K6_9FIRM</name>
<protein>
    <submittedName>
        <fullName evidence="1">Uncharacterized protein</fullName>
    </submittedName>
</protein>
<sequence>MESMSVAPQFRKAVAPVYYHRKREDVLTELPELIERKEWEEQPAENKSVYQGFDEFLEKENILENDTDVFYGGAFQEFHKQ</sequence>
<accession>A0A415D5K6</accession>
<dbReference type="AlphaFoldDB" id="A0A415D5K6"/>
<reference evidence="1 2" key="1">
    <citation type="submission" date="2018-08" db="EMBL/GenBank/DDBJ databases">
        <title>A genome reference for cultivated species of the human gut microbiota.</title>
        <authorList>
            <person name="Zou Y."/>
            <person name="Xue W."/>
            <person name="Luo G."/>
        </authorList>
    </citation>
    <scope>NUCLEOTIDE SEQUENCE [LARGE SCALE GENOMIC DNA]</scope>
    <source>
        <strain evidence="1 2">AM09-9</strain>
    </source>
</reference>
<dbReference type="Proteomes" id="UP000285832">
    <property type="component" value="Unassembled WGS sequence"/>
</dbReference>
<comment type="caution">
    <text evidence="1">The sequence shown here is derived from an EMBL/GenBank/DDBJ whole genome shotgun (WGS) entry which is preliminary data.</text>
</comment>
<proteinExistence type="predicted"/>
<dbReference type="EMBL" id="QRMI01000016">
    <property type="protein sequence ID" value="RHJ61428.1"/>
    <property type="molecule type" value="Genomic_DNA"/>
</dbReference>
<organism evidence="1 2">
    <name type="scientific">[Ruminococcus] lactaris</name>
    <dbReference type="NCBI Taxonomy" id="46228"/>
    <lineage>
        <taxon>Bacteria</taxon>
        <taxon>Bacillati</taxon>
        <taxon>Bacillota</taxon>
        <taxon>Clostridia</taxon>
        <taxon>Lachnospirales</taxon>
        <taxon>Lachnospiraceae</taxon>
        <taxon>Mediterraneibacter</taxon>
    </lineage>
</organism>
<gene>
    <name evidence="1" type="ORF">DW116_07305</name>
</gene>